<gene>
    <name evidence="11" type="ORF">DQG23_15595</name>
</gene>
<evidence type="ECO:0000313" key="11">
    <source>
        <dbReference type="EMBL" id="RAV20390.1"/>
    </source>
</evidence>
<keyword evidence="4 8" id="KW-0732">Signal</keyword>
<evidence type="ECO:0000259" key="9">
    <source>
        <dbReference type="Pfam" id="PF05504"/>
    </source>
</evidence>
<name>A0A329ML80_9BACL</name>
<evidence type="ECO:0000256" key="3">
    <source>
        <dbReference type="ARBA" id="ARBA00022544"/>
    </source>
</evidence>
<evidence type="ECO:0000256" key="2">
    <source>
        <dbReference type="ARBA" id="ARBA00007886"/>
    </source>
</evidence>
<dbReference type="InterPro" id="IPR008844">
    <property type="entry name" value="Spore_GerAC-like"/>
</dbReference>
<comment type="subcellular location">
    <subcellularLocation>
        <location evidence="1">Membrane</location>
        <topology evidence="1">Lipid-anchor</topology>
    </subcellularLocation>
</comment>
<accession>A0A329ML80</accession>
<reference evidence="11 12" key="1">
    <citation type="journal article" date="2009" name="Int. J. Syst. Evol. Microbiol.">
        <title>Paenibacillus contaminans sp. nov., isolated from a contaminated laboratory plate.</title>
        <authorList>
            <person name="Chou J.H."/>
            <person name="Lee J.H."/>
            <person name="Lin M.C."/>
            <person name="Chang P.S."/>
            <person name="Arun A.B."/>
            <person name="Young C.C."/>
            <person name="Chen W.M."/>
        </authorList>
    </citation>
    <scope>NUCLEOTIDE SEQUENCE [LARGE SCALE GENOMIC DNA]</scope>
    <source>
        <strain evidence="11 12">CKOBP-6</strain>
    </source>
</reference>
<keyword evidence="3" id="KW-0309">Germination</keyword>
<evidence type="ECO:0000259" key="10">
    <source>
        <dbReference type="Pfam" id="PF25198"/>
    </source>
</evidence>
<sequence>MIRLTVLCTMLVSFALLASGCGDRRNLEDLTISLILGLDLDDRNNMIIYESSPVFDKMAKDKEEEFGFRSTTFREAQAKFDSTVTALTVYGKTEIILVGKKLLEHKEWSKVLDHFYRDSKMSVTAVVVAVDGPVSEIIQMHPADKPRLPLFLSKLIDTASRRNLTVKTTMQELRRQMSDRGITATISEIRKRDNIEVYGAALLDGQGNYAAGLDFEDTSLLNILRKEKGDISLNIKVPAVEKNNAIFNPNQLTMAIYDPNVKVKTDYIDGRFRFVLDVRLTVRLLERLFPYDVRKETEKLERLIGEELQSRFQGIIETIQKQRIDPVGLGIYARAFRYKEWKQVQERWGEALAAADVNVTVKTKIKYMGAVK</sequence>
<evidence type="ECO:0000256" key="1">
    <source>
        <dbReference type="ARBA" id="ARBA00004635"/>
    </source>
</evidence>
<dbReference type="PROSITE" id="PS51257">
    <property type="entry name" value="PROKAR_LIPOPROTEIN"/>
    <property type="match status" value="1"/>
</dbReference>
<dbReference type="Gene3D" id="3.30.300.210">
    <property type="entry name" value="Nutrient germinant receptor protein C, domain 3"/>
    <property type="match status" value="1"/>
</dbReference>
<keyword evidence="5" id="KW-0472">Membrane</keyword>
<dbReference type="Proteomes" id="UP000250369">
    <property type="component" value="Unassembled WGS sequence"/>
</dbReference>
<dbReference type="Pfam" id="PF05504">
    <property type="entry name" value="Spore_GerAC"/>
    <property type="match status" value="1"/>
</dbReference>
<organism evidence="11 12">
    <name type="scientific">Paenibacillus contaminans</name>
    <dbReference type="NCBI Taxonomy" id="450362"/>
    <lineage>
        <taxon>Bacteria</taxon>
        <taxon>Bacillati</taxon>
        <taxon>Bacillota</taxon>
        <taxon>Bacilli</taxon>
        <taxon>Bacillales</taxon>
        <taxon>Paenibacillaceae</taxon>
        <taxon>Paenibacillus</taxon>
    </lineage>
</organism>
<comment type="caution">
    <text evidence="11">The sequence shown here is derived from an EMBL/GenBank/DDBJ whole genome shotgun (WGS) entry which is preliminary data.</text>
</comment>
<comment type="similarity">
    <text evidence="2">Belongs to the GerABKC lipoprotein family.</text>
</comment>
<dbReference type="GO" id="GO:0009847">
    <property type="term" value="P:spore germination"/>
    <property type="evidence" value="ECO:0007669"/>
    <property type="project" value="InterPro"/>
</dbReference>
<evidence type="ECO:0000256" key="6">
    <source>
        <dbReference type="ARBA" id="ARBA00023139"/>
    </source>
</evidence>
<dbReference type="OrthoDB" id="2694406at2"/>
<evidence type="ECO:0000256" key="4">
    <source>
        <dbReference type="ARBA" id="ARBA00022729"/>
    </source>
</evidence>
<feature type="chain" id="PRO_5039596672" evidence="8">
    <location>
        <begin position="19"/>
        <end position="372"/>
    </location>
</feature>
<evidence type="ECO:0000256" key="8">
    <source>
        <dbReference type="SAM" id="SignalP"/>
    </source>
</evidence>
<evidence type="ECO:0000313" key="12">
    <source>
        <dbReference type="Proteomes" id="UP000250369"/>
    </source>
</evidence>
<dbReference type="RefSeq" id="WP_113031786.1">
    <property type="nucleotide sequence ID" value="NZ_QMFB01000008.1"/>
</dbReference>
<dbReference type="InterPro" id="IPR046953">
    <property type="entry name" value="Spore_GerAC-like_C"/>
</dbReference>
<dbReference type="AlphaFoldDB" id="A0A329ML80"/>
<dbReference type="NCBIfam" id="TIGR02887">
    <property type="entry name" value="spore_ger_x_C"/>
    <property type="match status" value="1"/>
</dbReference>
<keyword evidence="12" id="KW-1185">Reference proteome</keyword>
<proteinExistence type="inferred from homology"/>
<dbReference type="InterPro" id="IPR038501">
    <property type="entry name" value="Spore_GerAC_C_sf"/>
</dbReference>
<feature type="domain" description="Spore germination protein N-terminal" evidence="10">
    <location>
        <begin position="23"/>
        <end position="190"/>
    </location>
</feature>
<dbReference type="EMBL" id="QMFB01000008">
    <property type="protein sequence ID" value="RAV20390.1"/>
    <property type="molecule type" value="Genomic_DNA"/>
</dbReference>
<keyword evidence="6" id="KW-0564">Palmitate</keyword>
<evidence type="ECO:0000256" key="7">
    <source>
        <dbReference type="ARBA" id="ARBA00023288"/>
    </source>
</evidence>
<dbReference type="InterPro" id="IPR057336">
    <property type="entry name" value="GerAC_N"/>
</dbReference>
<dbReference type="PANTHER" id="PTHR35789:SF1">
    <property type="entry name" value="SPORE GERMINATION PROTEIN B3"/>
    <property type="match status" value="1"/>
</dbReference>
<protein>
    <submittedName>
        <fullName evidence="11">Ger(X)C family spore germination protein</fullName>
    </submittedName>
</protein>
<feature type="signal peptide" evidence="8">
    <location>
        <begin position="1"/>
        <end position="18"/>
    </location>
</feature>
<evidence type="ECO:0000256" key="5">
    <source>
        <dbReference type="ARBA" id="ARBA00023136"/>
    </source>
</evidence>
<keyword evidence="7" id="KW-0449">Lipoprotein</keyword>
<feature type="domain" description="Spore germination GerAC-like C-terminal" evidence="9">
    <location>
        <begin position="199"/>
        <end position="369"/>
    </location>
</feature>
<dbReference type="GO" id="GO:0016020">
    <property type="term" value="C:membrane"/>
    <property type="evidence" value="ECO:0007669"/>
    <property type="project" value="UniProtKB-SubCell"/>
</dbReference>
<dbReference type="PANTHER" id="PTHR35789">
    <property type="entry name" value="SPORE GERMINATION PROTEIN B3"/>
    <property type="match status" value="1"/>
</dbReference>
<dbReference type="Pfam" id="PF25198">
    <property type="entry name" value="Spore_GerAC_N"/>
    <property type="match status" value="1"/>
</dbReference>